<protein>
    <recommendedName>
        <fullName evidence="9">Major facilitator superfamily (MFS) profile domain-containing protein</fullName>
    </recommendedName>
</protein>
<evidence type="ECO:0000313" key="8">
    <source>
        <dbReference type="Proteomes" id="UP000092666"/>
    </source>
</evidence>
<feature type="region of interest" description="Disordered" evidence="5">
    <location>
        <begin position="659"/>
        <end position="698"/>
    </location>
</feature>
<reference evidence="7 8" key="1">
    <citation type="submission" date="2013-07" db="EMBL/GenBank/DDBJ databases">
        <title>The Genome Sequence of Cryptococcus heveanensis BCC8398.</title>
        <authorList>
            <consortium name="The Broad Institute Genome Sequencing Platform"/>
            <person name="Cuomo C."/>
            <person name="Litvintseva A."/>
            <person name="Chen Y."/>
            <person name="Heitman J."/>
            <person name="Sun S."/>
            <person name="Springer D."/>
            <person name="Dromer F."/>
            <person name="Young S.K."/>
            <person name="Zeng Q."/>
            <person name="Gargeya S."/>
            <person name="Fitzgerald M."/>
            <person name="Abouelleil A."/>
            <person name="Alvarado L."/>
            <person name="Berlin A.M."/>
            <person name="Chapman S.B."/>
            <person name="Dewar J."/>
            <person name="Goldberg J."/>
            <person name="Griggs A."/>
            <person name="Gujja S."/>
            <person name="Hansen M."/>
            <person name="Howarth C."/>
            <person name="Imamovic A."/>
            <person name="Larimer J."/>
            <person name="McCowan C."/>
            <person name="Murphy C."/>
            <person name="Pearson M."/>
            <person name="Priest M."/>
            <person name="Roberts A."/>
            <person name="Saif S."/>
            <person name="Shea T."/>
            <person name="Sykes S."/>
            <person name="Wortman J."/>
            <person name="Nusbaum C."/>
            <person name="Birren B."/>
        </authorList>
    </citation>
    <scope>NUCLEOTIDE SEQUENCE [LARGE SCALE GENOMIC DNA]</scope>
    <source>
        <strain evidence="7 8">BCC8398</strain>
    </source>
</reference>
<reference evidence="8" key="2">
    <citation type="submission" date="2013-12" db="EMBL/GenBank/DDBJ databases">
        <title>Evolution of pathogenesis and genome organization in the Tremellales.</title>
        <authorList>
            <person name="Cuomo C."/>
            <person name="Litvintseva A."/>
            <person name="Heitman J."/>
            <person name="Chen Y."/>
            <person name="Sun S."/>
            <person name="Springer D."/>
            <person name="Dromer F."/>
            <person name="Young S."/>
            <person name="Zeng Q."/>
            <person name="Chapman S."/>
            <person name="Gujja S."/>
            <person name="Saif S."/>
            <person name="Birren B."/>
        </authorList>
    </citation>
    <scope>NUCLEOTIDE SEQUENCE [LARGE SCALE GENOMIC DNA]</scope>
    <source>
        <strain evidence="8">BCC8398</strain>
    </source>
</reference>
<dbReference type="SUPFAM" id="SSF103473">
    <property type="entry name" value="MFS general substrate transporter"/>
    <property type="match status" value="1"/>
</dbReference>
<evidence type="ECO:0008006" key="9">
    <source>
        <dbReference type="Google" id="ProtNLM"/>
    </source>
</evidence>
<dbReference type="OrthoDB" id="3026777at2759"/>
<keyword evidence="2 6" id="KW-0812">Transmembrane</keyword>
<evidence type="ECO:0000256" key="6">
    <source>
        <dbReference type="SAM" id="Phobius"/>
    </source>
</evidence>
<dbReference type="GO" id="GO:0016020">
    <property type="term" value="C:membrane"/>
    <property type="evidence" value="ECO:0007669"/>
    <property type="project" value="UniProtKB-SubCell"/>
</dbReference>
<organism evidence="7 8">
    <name type="scientific">Kwoniella heveanensis BCC8398</name>
    <dbReference type="NCBI Taxonomy" id="1296120"/>
    <lineage>
        <taxon>Eukaryota</taxon>
        <taxon>Fungi</taxon>
        <taxon>Dikarya</taxon>
        <taxon>Basidiomycota</taxon>
        <taxon>Agaricomycotina</taxon>
        <taxon>Tremellomycetes</taxon>
        <taxon>Tremellales</taxon>
        <taxon>Cryptococcaceae</taxon>
        <taxon>Kwoniella</taxon>
    </lineage>
</organism>
<dbReference type="Proteomes" id="UP000092666">
    <property type="component" value="Unassembled WGS sequence"/>
</dbReference>
<keyword evidence="4 6" id="KW-0472">Membrane</keyword>
<feature type="compositionally biased region" description="Basic and acidic residues" evidence="5">
    <location>
        <begin position="271"/>
        <end position="287"/>
    </location>
</feature>
<comment type="subcellular location">
    <subcellularLocation>
        <location evidence="1">Membrane</location>
        <topology evidence="1">Multi-pass membrane protein</topology>
    </subcellularLocation>
</comment>
<proteinExistence type="predicted"/>
<feature type="region of interest" description="Disordered" evidence="5">
    <location>
        <begin position="248"/>
        <end position="316"/>
    </location>
</feature>
<feature type="region of interest" description="Disordered" evidence="5">
    <location>
        <begin position="65"/>
        <end position="119"/>
    </location>
</feature>
<keyword evidence="8" id="KW-1185">Reference proteome</keyword>
<feature type="transmembrane region" description="Helical" evidence="6">
    <location>
        <begin position="432"/>
        <end position="459"/>
    </location>
</feature>
<sequence length="900" mass="96496">MSSKLNQPTRPTLNAHASLTAHLRSDHNSRPSSPSVHGQQHEYVPTFDDIGITSTALDERALFDESNSGANTPLPTPAPHYGSTGLSTPYSEDQAEEAEEGGSAPEDIEREGSIARRPRWRRPSPGWVYPFIIGIPLCLGMAAAPKQELFINLACLAHPPSSTSQSQSTNGLHSNGRSEEIYDRSLSTWDAVLPVLTPPGIDSDSAIGVITPPLDNTTSLPPVLTPADRWFLRLQHDMYEYELHHHKSSSGHIGETTTLPPKANPTSPLPRPDRPLPGEGGADRSGQEDDDDEDPTVPEGGDRNPEKGRRPYKEIDPRLCKKDVKVQAAAAKLTMTMTTTMGVLAALTTGFWGQTSDRLGRTKVMAFVEIGLLMNELCFIAVATFPYLVPGGYRFLLLGPTIEGLAGGYSTITATVYAYVSDVTPGGSRVTIFARMSGIFMAGFALGPVLGSMLITWTGNIMTPFYINAIIYAIYIPLVIFILPESLSSEARLQLAKDAKLKKDEAARREAAEMEWENETPAVHGQGDETDPLLSGWSRTSFSGPGASKVQKKTLGRLRRTTKRLFGFLEPLAIFMPTDKENGKGKDWNLTCVGVAIFFSSMVFGIMQIKGQYTFFAFGWTAAQLGPFMSLSAVSRSFVLIAIVPAVMRYIKPRFLHAETGQPSSASPQPDLVTSTESNSGTSNAGKDDTSAATSAAPPQRSARLDLITARVAIMLEIVPYAFMAFALQPPQFILCSVLTTLGAPASPAINSLALSLLPDASQSGKLFGALSVLSAMGSSLLSPLLFGTLFATTVGTWPQAIFALTALYLVLAQTAMLFVRLDRGKTHSASNADVESAVANAGGHANGSGINQATTSRVKQGRGRDRRVKRVSTSSGSASGFANVSGYARSHLSQPESSI</sequence>
<feature type="transmembrane region" description="Helical" evidence="6">
    <location>
        <begin position="329"/>
        <end position="352"/>
    </location>
</feature>
<feature type="compositionally biased region" description="Basic residues" evidence="5">
    <location>
        <begin position="860"/>
        <end position="871"/>
    </location>
</feature>
<accession>A0A1B9GTD5</accession>
<name>A0A1B9GTD5_9TREE</name>
<feature type="compositionally biased region" description="Polar residues" evidence="5">
    <location>
        <begin position="1"/>
        <end position="17"/>
    </location>
</feature>
<feature type="region of interest" description="Disordered" evidence="5">
    <location>
        <begin position="843"/>
        <end position="879"/>
    </location>
</feature>
<dbReference type="PANTHER" id="PTHR23507:SF1">
    <property type="entry name" value="FI18259P1-RELATED"/>
    <property type="match status" value="1"/>
</dbReference>
<dbReference type="InterPro" id="IPR036259">
    <property type="entry name" value="MFS_trans_sf"/>
</dbReference>
<dbReference type="AlphaFoldDB" id="A0A1B9GTD5"/>
<dbReference type="GO" id="GO:0022857">
    <property type="term" value="F:transmembrane transporter activity"/>
    <property type="evidence" value="ECO:0007669"/>
    <property type="project" value="InterPro"/>
</dbReference>
<evidence type="ECO:0000256" key="5">
    <source>
        <dbReference type="SAM" id="MobiDB-lite"/>
    </source>
</evidence>
<dbReference type="EMBL" id="KI669501">
    <property type="protein sequence ID" value="OCF34273.1"/>
    <property type="molecule type" value="Genomic_DNA"/>
</dbReference>
<feature type="region of interest" description="Disordered" evidence="5">
    <location>
        <begin position="1"/>
        <end position="50"/>
    </location>
</feature>
<feature type="compositionally biased region" description="Basic and acidic residues" evidence="5">
    <location>
        <begin position="300"/>
        <end position="316"/>
    </location>
</feature>
<feature type="transmembrane region" description="Helical" evidence="6">
    <location>
        <begin position="629"/>
        <end position="648"/>
    </location>
</feature>
<feature type="transmembrane region" description="Helical" evidence="6">
    <location>
        <begin position="708"/>
        <end position="726"/>
    </location>
</feature>
<dbReference type="Gene3D" id="1.20.1250.20">
    <property type="entry name" value="MFS general substrate transporter like domains"/>
    <property type="match status" value="2"/>
</dbReference>
<feature type="compositionally biased region" description="Polar residues" evidence="5">
    <location>
        <begin position="661"/>
        <end position="685"/>
    </location>
</feature>
<feature type="transmembrane region" description="Helical" evidence="6">
    <location>
        <begin position="588"/>
        <end position="609"/>
    </location>
</feature>
<dbReference type="STRING" id="1296120.A0A1B9GTD5"/>
<evidence type="ECO:0000256" key="2">
    <source>
        <dbReference type="ARBA" id="ARBA00022692"/>
    </source>
</evidence>
<feature type="transmembrane region" description="Helical" evidence="6">
    <location>
        <begin position="732"/>
        <end position="755"/>
    </location>
</feature>
<evidence type="ECO:0000256" key="4">
    <source>
        <dbReference type="ARBA" id="ARBA00023136"/>
    </source>
</evidence>
<dbReference type="Pfam" id="PF07690">
    <property type="entry name" value="MFS_1"/>
    <property type="match status" value="1"/>
</dbReference>
<feature type="transmembrane region" description="Helical" evidence="6">
    <location>
        <begin position="465"/>
        <end position="483"/>
    </location>
</feature>
<feature type="transmembrane region" description="Helical" evidence="6">
    <location>
        <begin position="767"/>
        <end position="792"/>
    </location>
</feature>
<dbReference type="PANTHER" id="PTHR23507">
    <property type="entry name" value="ZGC:174356"/>
    <property type="match status" value="1"/>
</dbReference>
<evidence type="ECO:0000313" key="7">
    <source>
        <dbReference type="EMBL" id="OCF34273.1"/>
    </source>
</evidence>
<feature type="transmembrane region" description="Helical" evidence="6">
    <location>
        <begin position="126"/>
        <end position="144"/>
    </location>
</feature>
<keyword evidence="3 6" id="KW-1133">Transmembrane helix</keyword>
<feature type="transmembrane region" description="Helical" evidence="6">
    <location>
        <begin position="364"/>
        <end position="389"/>
    </location>
</feature>
<dbReference type="InterPro" id="IPR011701">
    <property type="entry name" value="MFS"/>
</dbReference>
<feature type="transmembrane region" description="Helical" evidence="6">
    <location>
        <begin position="798"/>
        <end position="820"/>
    </location>
</feature>
<evidence type="ECO:0000256" key="3">
    <source>
        <dbReference type="ARBA" id="ARBA00022989"/>
    </source>
</evidence>
<feature type="compositionally biased region" description="Polar residues" evidence="5">
    <location>
        <begin position="849"/>
        <end position="859"/>
    </location>
</feature>
<gene>
    <name evidence="7" type="ORF">I316_04226</name>
</gene>
<feature type="transmembrane region" description="Helical" evidence="6">
    <location>
        <begin position="395"/>
        <end position="420"/>
    </location>
</feature>
<evidence type="ECO:0000256" key="1">
    <source>
        <dbReference type="ARBA" id="ARBA00004141"/>
    </source>
</evidence>